<organism evidence="10 11">
    <name type="scientific">Meganyctiphanes norvegica</name>
    <name type="common">Northern krill</name>
    <name type="synonym">Thysanopoda norvegica</name>
    <dbReference type="NCBI Taxonomy" id="48144"/>
    <lineage>
        <taxon>Eukaryota</taxon>
        <taxon>Metazoa</taxon>
        <taxon>Ecdysozoa</taxon>
        <taxon>Arthropoda</taxon>
        <taxon>Crustacea</taxon>
        <taxon>Multicrustacea</taxon>
        <taxon>Malacostraca</taxon>
        <taxon>Eumalacostraca</taxon>
        <taxon>Eucarida</taxon>
        <taxon>Euphausiacea</taxon>
        <taxon>Euphausiidae</taxon>
        <taxon>Meganyctiphanes</taxon>
    </lineage>
</organism>
<dbReference type="GO" id="GO:0016042">
    <property type="term" value="P:lipid catabolic process"/>
    <property type="evidence" value="ECO:0007669"/>
    <property type="project" value="TreeGrafter"/>
</dbReference>
<evidence type="ECO:0000256" key="6">
    <source>
        <dbReference type="SAM" id="Coils"/>
    </source>
</evidence>
<keyword evidence="8" id="KW-0732">Signal</keyword>
<proteinExistence type="inferred from homology"/>
<keyword evidence="4" id="KW-1015">Disulfide bond</keyword>
<dbReference type="InterPro" id="IPR013818">
    <property type="entry name" value="Lipase"/>
</dbReference>
<dbReference type="SUPFAM" id="SSF53474">
    <property type="entry name" value="alpha/beta-Hydrolases"/>
    <property type="match status" value="1"/>
</dbReference>
<dbReference type="GO" id="GO:0005615">
    <property type="term" value="C:extracellular space"/>
    <property type="evidence" value="ECO:0007669"/>
    <property type="project" value="TreeGrafter"/>
</dbReference>
<gene>
    <name evidence="10" type="ORF">MNOR_LOCUS544</name>
</gene>
<feature type="region of interest" description="Disordered" evidence="7">
    <location>
        <begin position="83"/>
        <end position="105"/>
    </location>
</feature>
<reference evidence="10 11" key="1">
    <citation type="submission" date="2024-05" db="EMBL/GenBank/DDBJ databases">
        <authorList>
            <person name="Wallberg A."/>
        </authorList>
    </citation>
    <scope>NUCLEOTIDE SEQUENCE [LARGE SCALE GENOMIC DNA]</scope>
</reference>
<feature type="non-terminal residue" evidence="10">
    <location>
        <position position="369"/>
    </location>
</feature>
<evidence type="ECO:0000256" key="5">
    <source>
        <dbReference type="RuleBase" id="RU004262"/>
    </source>
</evidence>
<dbReference type="AlphaFoldDB" id="A0AAV2PKP1"/>
<keyword evidence="6" id="KW-0175">Coiled coil</keyword>
<dbReference type="GO" id="GO:0004806">
    <property type="term" value="F:triacylglycerol lipase activity"/>
    <property type="evidence" value="ECO:0007669"/>
    <property type="project" value="InterPro"/>
</dbReference>
<dbReference type="InterPro" id="IPR000734">
    <property type="entry name" value="TAG_lipase"/>
</dbReference>
<feature type="chain" id="PRO_5043528142" description="Lipase domain-containing protein" evidence="8">
    <location>
        <begin position="25"/>
        <end position="369"/>
    </location>
</feature>
<feature type="domain" description="Lipase" evidence="9">
    <location>
        <begin position="247"/>
        <end position="369"/>
    </location>
</feature>
<dbReference type="PANTHER" id="PTHR11610:SF186">
    <property type="entry name" value="FI22312P1"/>
    <property type="match status" value="1"/>
</dbReference>
<keyword evidence="3" id="KW-0964">Secreted</keyword>
<evidence type="ECO:0000256" key="4">
    <source>
        <dbReference type="ARBA" id="ARBA00023157"/>
    </source>
</evidence>
<dbReference type="Proteomes" id="UP001497623">
    <property type="component" value="Unassembled WGS sequence"/>
</dbReference>
<evidence type="ECO:0000256" key="7">
    <source>
        <dbReference type="SAM" id="MobiDB-lite"/>
    </source>
</evidence>
<comment type="caution">
    <text evidence="10">The sequence shown here is derived from an EMBL/GenBank/DDBJ whole genome shotgun (WGS) entry which is preliminary data.</text>
</comment>
<feature type="signal peptide" evidence="8">
    <location>
        <begin position="1"/>
        <end position="24"/>
    </location>
</feature>
<accession>A0AAV2PKP1</accession>
<comment type="similarity">
    <text evidence="2 5">Belongs to the AB hydrolase superfamily. Lipase family.</text>
</comment>
<keyword evidence="11" id="KW-1185">Reference proteome</keyword>
<evidence type="ECO:0000256" key="3">
    <source>
        <dbReference type="ARBA" id="ARBA00022525"/>
    </source>
</evidence>
<dbReference type="InterPro" id="IPR002331">
    <property type="entry name" value="Lipase_panc"/>
</dbReference>
<evidence type="ECO:0000256" key="1">
    <source>
        <dbReference type="ARBA" id="ARBA00004613"/>
    </source>
</evidence>
<dbReference type="PANTHER" id="PTHR11610">
    <property type="entry name" value="LIPASE"/>
    <property type="match status" value="1"/>
</dbReference>
<evidence type="ECO:0000313" key="10">
    <source>
        <dbReference type="EMBL" id="CAL4059422.1"/>
    </source>
</evidence>
<dbReference type="Gene3D" id="3.40.50.1820">
    <property type="entry name" value="alpha/beta hydrolase"/>
    <property type="match status" value="1"/>
</dbReference>
<evidence type="ECO:0000313" key="11">
    <source>
        <dbReference type="Proteomes" id="UP001497623"/>
    </source>
</evidence>
<feature type="coiled-coil region" evidence="6">
    <location>
        <begin position="189"/>
        <end position="219"/>
    </location>
</feature>
<name>A0AAV2PKP1_MEGNR</name>
<comment type="subcellular location">
    <subcellularLocation>
        <location evidence="1">Secreted</location>
    </subcellularLocation>
</comment>
<dbReference type="PRINTS" id="PR00823">
    <property type="entry name" value="PANCLIPASE"/>
</dbReference>
<dbReference type="EMBL" id="CAXKWB010000124">
    <property type="protein sequence ID" value="CAL4059422.1"/>
    <property type="molecule type" value="Genomic_DNA"/>
</dbReference>
<evidence type="ECO:0000256" key="2">
    <source>
        <dbReference type="ARBA" id="ARBA00010701"/>
    </source>
</evidence>
<evidence type="ECO:0000256" key="8">
    <source>
        <dbReference type="SAM" id="SignalP"/>
    </source>
</evidence>
<dbReference type="InterPro" id="IPR029058">
    <property type="entry name" value="AB_hydrolase_fold"/>
</dbReference>
<sequence length="369" mass="42358">MITSKLDTLTVVLLLTVSIPWSSCDSLPEATTSITILDSTVVHNDSEIQTETSEVLMTTDHPQTQEPTTTDYEEVVGIEYQEDGKELQHQNNTEDGTQDKEKYQHNDDIESEMTSTEKNDAIYEYQSTYGVTEDGDVTDTTMSEDITTLLPDIDSTTPYDEDFTTTYQTVILEDDVFKDVRIEDNVIDVDSTQEDLEHLLDAEAEKEDEKDDLKIFESVVNSMAEYNHMKMEKKRHNGRVKRDEEIVCYKDLGCFKDEGPFDLMDMLPSKPEEVNTVFLLYTRENKDREHYIMYQNISTILNSNFDPNRPTKVIVHGFGSSCFRVWVREMRQTFLRRMDVNVICVDWANGASTPNYVRAASNSRLVGAQ</sequence>
<dbReference type="Pfam" id="PF00151">
    <property type="entry name" value="Lipase"/>
    <property type="match status" value="1"/>
</dbReference>
<evidence type="ECO:0000259" key="9">
    <source>
        <dbReference type="Pfam" id="PF00151"/>
    </source>
</evidence>
<protein>
    <recommendedName>
        <fullName evidence="9">Lipase domain-containing protein</fullName>
    </recommendedName>
</protein>